<evidence type="ECO:0000313" key="2">
    <source>
        <dbReference type="Proteomes" id="UP001153714"/>
    </source>
</evidence>
<dbReference type="OrthoDB" id="7499377at2759"/>
<dbReference type="AlphaFoldDB" id="A0A9N9QTG8"/>
<evidence type="ECO:0000313" key="1">
    <source>
        <dbReference type="EMBL" id="CAG9782423.1"/>
    </source>
</evidence>
<sequence>MVIYADIDKVLNFDDFMDFYIYDLKWPWTETHFIINEYCYECGQYVNRSSRIGHFSVIMTRIHVKKILLSSYFWCNYCHYSVYDHYTTDECILCAN</sequence>
<name>A0A9N9QTG8_9NEOP</name>
<gene>
    <name evidence="1" type="ORF">DIATSA_LOCUS680</name>
</gene>
<accession>A0A9N9QTG8</accession>
<dbReference type="EMBL" id="OU893332">
    <property type="protein sequence ID" value="CAG9782423.1"/>
    <property type="molecule type" value="Genomic_DNA"/>
</dbReference>
<reference evidence="1" key="2">
    <citation type="submission" date="2022-10" db="EMBL/GenBank/DDBJ databases">
        <authorList>
            <consortium name="ENA_rothamsted_submissions"/>
            <consortium name="culmorum"/>
            <person name="King R."/>
        </authorList>
    </citation>
    <scope>NUCLEOTIDE SEQUENCE</scope>
</reference>
<reference evidence="1" key="1">
    <citation type="submission" date="2021-12" db="EMBL/GenBank/DDBJ databases">
        <authorList>
            <person name="King R."/>
        </authorList>
    </citation>
    <scope>NUCLEOTIDE SEQUENCE</scope>
</reference>
<organism evidence="1 2">
    <name type="scientific">Diatraea saccharalis</name>
    <name type="common">sugarcane borer</name>
    <dbReference type="NCBI Taxonomy" id="40085"/>
    <lineage>
        <taxon>Eukaryota</taxon>
        <taxon>Metazoa</taxon>
        <taxon>Ecdysozoa</taxon>
        <taxon>Arthropoda</taxon>
        <taxon>Hexapoda</taxon>
        <taxon>Insecta</taxon>
        <taxon>Pterygota</taxon>
        <taxon>Neoptera</taxon>
        <taxon>Endopterygota</taxon>
        <taxon>Lepidoptera</taxon>
        <taxon>Glossata</taxon>
        <taxon>Ditrysia</taxon>
        <taxon>Pyraloidea</taxon>
        <taxon>Crambidae</taxon>
        <taxon>Crambinae</taxon>
        <taxon>Diatraea</taxon>
    </lineage>
</organism>
<protein>
    <submittedName>
        <fullName evidence="1">Uncharacterized protein</fullName>
    </submittedName>
</protein>
<keyword evidence="2" id="KW-1185">Reference proteome</keyword>
<proteinExistence type="predicted"/>
<dbReference type="Proteomes" id="UP001153714">
    <property type="component" value="Chromosome 1"/>
</dbReference>